<comment type="caution">
    <text evidence="2">The sequence shown here is derived from an EMBL/GenBank/DDBJ whole genome shotgun (WGS) entry which is preliminary data.</text>
</comment>
<dbReference type="Gene3D" id="3.30.360.20">
    <property type="entry name" value="RNA 3'-terminal phosphate cyclase, insert domain"/>
    <property type="match status" value="1"/>
</dbReference>
<dbReference type="SUPFAM" id="SSF55205">
    <property type="entry name" value="EPT/RTPC-like"/>
    <property type="match status" value="1"/>
</dbReference>
<proteinExistence type="predicted"/>
<dbReference type="GO" id="GO:0003963">
    <property type="term" value="F:RNA-3'-phosphate cyclase activity"/>
    <property type="evidence" value="ECO:0007669"/>
    <property type="project" value="TreeGrafter"/>
</dbReference>
<evidence type="ECO:0000313" key="2">
    <source>
        <dbReference type="EMBL" id="KAK2591933.1"/>
    </source>
</evidence>
<name>A0AAJ0CHH1_9HYPO</name>
<dbReference type="AlphaFoldDB" id="A0AAJ0CHH1"/>
<dbReference type="InterPro" id="IPR037136">
    <property type="entry name" value="RNA3'_phos_cyclase_dom_sf"/>
</dbReference>
<protein>
    <recommendedName>
        <fullName evidence="1">RNA 3'-terminal phosphate cyclase domain-containing protein</fullName>
    </recommendedName>
</protein>
<dbReference type="InterPro" id="IPR013792">
    <property type="entry name" value="RNA3'P_cycl/enolpyr_Trfase_a/b"/>
</dbReference>
<dbReference type="Gene3D" id="3.65.10.20">
    <property type="entry name" value="RNA 3'-terminal phosphate cyclase domain"/>
    <property type="match status" value="1"/>
</dbReference>
<accession>A0AAJ0CHH1</accession>
<dbReference type="EMBL" id="JASWJB010000299">
    <property type="protein sequence ID" value="KAK2591933.1"/>
    <property type="molecule type" value="Genomic_DNA"/>
</dbReference>
<feature type="domain" description="RNA 3'-terminal phosphate cyclase" evidence="1">
    <location>
        <begin position="15"/>
        <end position="341"/>
    </location>
</feature>
<dbReference type="InterPro" id="IPR023797">
    <property type="entry name" value="RNA3'_phos_cyclase_dom"/>
</dbReference>
<dbReference type="GO" id="GO:0006396">
    <property type="term" value="P:RNA processing"/>
    <property type="evidence" value="ECO:0007669"/>
    <property type="project" value="InterPro"/>
</dbReference>
<dbReference type="PANTHER" id="PTHR11096:SF0">
    <property type="entry name" value="RNA 3'-TERMINAL PHOSPHATE CYCLASE"/>
    <property type="match status" value="1"/>
</dbReference>
<dbReference type="PANTHER" id="PTHR11096">
    <property type="entry name" value="RNA 3' TERMINAL PHOSPHATE CYCLASE"/>
    <property type="match status" value="1"/>
</dbReference>
<evidence type="ECO:0000259" key="1">
    <source>
        <dbReference type="Pfam" id="PF01137"/>
    </source>
</evidence>
<gene>
    <name evidence="2" type="ORF">QQS21_010375</name>
</gene>
<evidence type="ECO:0000313" key="3">
    <source>
        <dbReference type="Proteomes" id="UP001251528"/>
    </source>
</evidence>
<sequence>MKIILFEVPTDGRTGEGGGQLVRVACGLAALTSQPVTITNVRGNREGGRGGGLKTQHVTSLSWLAKVTDAEVDGLFVGSKTLTFRPKRPPAGLTQRNFKIEADTDAASALLILQAILPYVLFAGNDTNDPVVLDIHGGSNAHWSLGYEYFDQVLMPTLHERFGIRIDRELKSRGWSIGPRSRGHITLKIHPVSKGQTLKFTPPRRLYTYPESYEVRRIDASIIVPMASHERVQEELVTALGDLYPDADIQFKVVEDSGHDSRWSILLVAHSVAGIRWARDALFSMPKNIRSGRDKFIQHACSSLCKKLYEETSLDGTVDEFLQDQLIFVQALAEGYSSFPRGQDPTTASSMDALVDKLGKLEVRDGARMRKEKTHEPFGHGSTHTTTARWVASELLPGAEFYNHGDVVKGIAFSV</sequence>
<reference evidence="2" key="1">
    <citation type="submission" date="2023-06" db="EMBL/GenBank/DDBJ databases">
        <title>Conoideocrella luteorostrata (Hypocreales: Clavicipitaceae), a potential biocontrol fungus for elongate hemlock scale in United States Christmas tree production areas.</title>
        <authorList>
            <person name="Barrett H."/>
            <person name="Lovett B."/>
            <person name="Macias A.M."/>
            <person name="Stajich J.E."/>
            <person name="Kasson M.T."/>
        </authorList>
    </citation>
    <scope>NUCLEOTIDE SEQUENCE</scope>
    <source>
        <strain evidence="2">ARSEF 14590</strain>
    </source>
</reference>
<dbReference type="Proteomes" id="UP001251528">
    <property type="component" value="Unassembled WGS sequence"/>
</dbReference>
<organism evidence="2 3">
    <name type="scientific">Conoideocrella luteorostrata</name>
    <dbReference type="NCBI Taxonomy" id="1105319"/>
    <lineage>
        <taxon>Eukaryota</taxon>
        <taxon>Fungi</taxon>
        <taxon>Dikarya</taxon>
        <taxon>Ascomycota</taxon>
        <taxon>Pezizomycotina</taxon>
        <taxon>Sordariomycetes</taxon>
        <taxon>Hypocreomycetidae</taxon>
        <taxon>Hypocreales</taxon>
        <taxon>Clavicipitaceae</taxon>
        <taxon>Conoideocrella</taxon>
    </lineage>
</organism>
<dbReference type="GO" id="GO:0005634">
    <property type="term" value="C:nucleus"/>
    <property type="evidence" value="ECO:0007669"/>
    <property type="project" value="TreeGrafter"/>
</dbReference>
<dbReference type="InterPro" id="IPR036553">
    <property type="entry name" value="RPTC_insert"/>
</dbReference>
<dbReference type="InterPro" id="IPR000228">
    <property type="entry name" value="RNA3'_term_phos_cyc"/>
</dbReference>
<dbReference type="Pfam" id="PF01137">
    <property type="entry name" value="RTC"/>
    <property type="match status" value="1"/>
</dbReference>
<keyword evidence="3" id="KW-1185">Reference proteome</keyword>